<dbReference type="VEuPathDB" id="MicrosporidiaDB:CWI36_1570p0010"/>
<dbReference type="Proteomes" id="UP000293045">
    <property type="component" value="Unassembled WGS sequence"/>
</dbReference>
<feature type="non-terminal residue" evidence="1">
    <location>
        <position position="399"/>
    </location>
</feature>
<sequence>VNHKSQCLFLMFLNTLDIKYLHIWYFNRENSKSFCFILQNLKKKMDEIVFFWGDISDDVICSLNANLNFKDLKKIVFIESNFDTVFIFIEHLSNIKEFIFYKYKNYEIYQVTGIEEEDLNIADFIIQSLKNKHPQHFIEEFIKKNEKIPKESKDFYLKLLNEEKFRDKVKIFEHFKCKYGNMKVKCFYEYKECFNNISITFKNLMEKTFFTTENTILEENIESIKISCSVIKSDFLKDIFNIKRLKRLEIEYSNIYIENEIFLNESIKYFNFRANKRNNCHSIFSRLIDMMIGLQEIYFHNINTIKLNRSVDQSFYIAELDIWWIDRMIDLLQDLAKNEKFDFKATSKAKADLKLSLSPLKFLFQKYDISSIKKLSIVDFCINDSNVEAFSTLLSLKEL</sequence>
<protein>
    <submittedName>
        <fullName evidence="1">Uncharacterized protein</fullName>
    </submittedName>
</protein>
<proteinExistence type="predicted"/>
<evidence type="ECO:0000313" key="2">
    <source>
        <dbReference type="Proteomes" id="UP000293045"/>
    </source>
</evidence>
<evidence type="ECO:0000313" key="1">
    <source>
        <dbReference type="EMBL" id="TBT96748.1"/>
    </source>
</evidence>
<feature type="non-terminal residue" evidence="1">
    <location>
        <position position="1"/>
    </location>
</feature>
<dbReference type="EMBL" id="PIXR01003446">
    <property type="protein sequence ID" value="TBT96748.1"/>
    <property type="molecule type" value="Genomic_DNA"/>
</dbReference>
<reference evidence="1 2" key="1">
    <citation type="submission" date="2017-12" db="EMBL/GenBank/DDBJ databases">
        <authorList>
            <person name="Pombert J.-F."/>
            <person name="Haag K.L."/>
            <person name="Ebert D."/>
        </authorList>
    </citation>
    <scope>NUCLEOTIDE SEQUENCE [LARGE SCALE GENOMIC DNA]</scope>
    <source>
        <strain evidence="1">IL-BN-2</strain>
    </source>
</reference>
<dbReference type="AlphaFoldDB" id="A0A4Q9KQ47"/>
<organism evidence="1 2">
    <name type="scientific">Hamiltosporidium magnivora</name>
    <dbReference type="NCBI Taxonomy" id="148818"/>
    <lineage>
        <taxon>Eukaryota</taxon>
        <taxon>Fungi</taxon>
        <taxon>Fungi incertae sedis</taxon>
        <taxon>Microsporidia</taxon>
        <taxon>Dubosqiidae</taxon>
        <taxon>Hamiltosporidium</taxon>
    </lineage>
</organism>
<dbReference type="VEuPathDB" id="MicrosporidiaDB:CWI39_3446p0010"/>
<name>A0A4Q9KQ47_9MICR</name>
<gene>
    <name evidence="1" type="ORF">CWI39_3446p0010</name>
</gene>
<comment type="caution">
    <text evidence="1">The sequence shown here is derived from an EMBL/GenBank/DDBJ whole genome shotgun (WGS) entry which is preliminary data.</text>
</comment>
<accession>A0A4Q9KQ47</accession>